<name>A0A077DGM1_9BURK</name>
<gene>
    <name evidence="6" type="ORF">IX83_02200</name>
</gene>
<comment type="catalytic activity">
    <reaction evidence="5">
        <text>a 2'-deoxyadenosine in DNA + S-adenosyl-L-methionine = an N(6)-methyl-2'-deoxyadenosine in DNA + S-adenosyl-L-homocysteine + H(+)</text>
        <dbReference type="Rhea" id="RHEA:15197"/>
        <dbReference type="Rhea" id="RHEA-COMP:12418"/>
        <dbReference type="Rhea" id="RHEA-COMP:12419"/>
        <dbReference type="ChEBI" id="CHEBI:15378"/>
        <dbReference type="ChEBI" id="CHEBI:57856"/>
        <dbReference type="ChEBI" id="CHEBI:59789"/>
        <dbReference type="ChEBI" id="CHEBI:90615"/>
        <dbReference type="ChEBI" id="CHEBI:90616"/>
        <dbReference type="EC" id="2.1.1.72"/>
    </reaction>
</comment>
<dbReference type="RefSeq" id="WP_038498661.1">
    <property type="nucleotide sequence ID" value="NZ_AFWK01000089.1"/>
</dbReference>
<evidence type="ECO:0000313" key="6">
    <source>
        <dbReference type="EMBL" id="AIL32283.1"/>
    </source>
</evidence>
<dbReference type="InterPro" id="IPR029063">
    <property type="entry name" value="SAM-dependent_MTases_sf"/>
</dbReference>
<keyword evidence="7" id="KW-1185">Reference proteome</keyword>
<dbReference type="KEGG" id="bpsi:IX83_02200"/>
<keyword evidence="4" id="KW-0949">S-adenosyl-L-methionine</keyword>
<dbReference type="EC" id="2.1.1.72" evidence="1"/>
<evidence type="ECO:0000256" key="1">
    <source>
        <dbReference type="ARBA" id="ARBA00011900"/>
    </source>
</evidence>
<reference evidence="6 7" key="1">
    <citation type="journal article" date="2014" name="BMC Genomics">
        <title>A genomic perspective on a new bacterial genus and species from the Alcaligenaceae family, Basilea psittacipulmonis.</title>
        <authorList>
            <person name="Whiteson K.L."/>
            <person name="Hernandez D."/>
            <person name="Lazarevic V."/>
            <person name="Gaia N."/>
            <person name="Farinelli L."/>
            <person name="Francois P."/>
            <person name="Pilo P."/>
            <person name="Frey J."/>
            <person name="Schrenzel J."/>
        </authorList>
    </citation>
    <scope>NUCLEOTIDE SEQUENCE [LARGE SCALE GENOMIC DNA]</scope>
    <source>
        <strain evidence="6 7">DSM 24701</strain>
    </source>
</reference>
<dbReference type="Gene3D" id="3.40.50.150">
    <property type="entry name" value="Vaccinia Virus protein VP39"/>
    <property type="match status" value="1"/>
</dbReference>
<dbReference type="Proteomes" id="UP000028945">
    <property type="component" value="Chromosome"/>
</dbReference>
<dbReference type="SUPFAM" id="SSF53335">
    <property type="entry name" value="S-adenosyl-L-methionine-dependent methyltransferases"/>
    <property type="match status" value="1"/>
</dbReference>
<dbReference type="PANTHER" id="PTHR33841">
    <property type="entry name" value="DNA METHYLTRANSFERASE YEEA-RELATED"/>
    <property type="match status" value="1"/>
</dbReference>
<sequence>MKTGILNKKEFGDFQTPYYFALQVCEKLKTMGIEADSIIEPTCGIGAFVLASRKTFPTAKIFASDINPSYLKQLINSLSNTDTHYISTQSADFFSMNWNDKMAGTNGRLLILGNLPWVTNTALGKLGSQNLPQKNNFLKFKGLDALTGKANFDISESMLTQILSALDHKKATIAMLVKTAVARKIIAFSKENKIPIVQASLFKINAKKIFNAHVDACLMVIAVDPTRTASYDYFIYDGIDDFDYTKTGYRDGLNISNLDDYQQFKNLLGVSHIKWRSGIKHDLSAVMELTRDVNGYINGLNEPVDIEAELLYPLMKGSDVGSNKAWRNKFVIVTQKNTGMDTSYIKDKYPKAWKYLLSHSEKLDARASRIYKNNSRFSIFGVGDYSFKNWKIAICSLYKDLSFRLVHPIEEKPVQFDDTVYFLSFDSQEEAEKAYAYLTSDAVKKILNSLIFWDDKRPIKTSILNLLKWEHVAQKPTHL</sequence>
<protein>
    <recommendedName>
        <fullName evidence="1">site-specific DNA-methyltransferase (adenine-specific)</fullName>
        <ecNumber evidence="1">2.1.1.72</ecNumber>
    </recommendedName>
</protein>
<dbReference type="GO" id="GO:0032259">
    <property type="term" value="P:methylation"/>
    <property type="evidence" value="ECO:0007669"/>
    <property type="project" value="UniProtKB-KW"/>
</dbReference>
<dbReference type="STRING" id="1072685.IX83_02200"/>
<accession>A0A077DGM1</accession>
<keyword evidence="2" id="KW-0489">Methyltransferase</keyword>
<keyword evidence="3 6" id="KW-0808">Transferase</keyword>
<evidence type="ECO:0000256" key="5">
    <source>
        <dbReference type="ARBA" id="ARBA00047942"/>
    </source>
</evidence>
<evidence type="ECO:0000313" key="7">
    <source>
        <dbReference type="Proteomes" id="UP000028945"/>
    </source>
</evidence>
<dbReference type="InterPro" id="IPR050953">
    <property type="entry name" value="N4_N6_ade-DNA_methylase"/>
</dbReference>
<evidence type="ECO:0000256" key="2">
    <source>
        <dbReference type="ARBA" id="ARBA00022603"/>
    </source>
</evidence>
<dbReference type="PANTHER" id="PTHR33841:SF5">
    <property type="entry name" value="DNA METHYLASE (MODIFICATION METHYLASE) (METHYLTRANSFERASE)-RELATED"/>
    <property type="match status" value="1"/>
</dbReference>
<dbReference type="AlphaFoldDB" id="A0A077DGM1"/>
<dbReference type="HOGENOM" id="CLU_044835_0_0_4"/>
<dbReference type="REBASE" id="92185">
    <property type="entry name" value="M.Bps24701ORF2200P"/>
</dbReference>
<evidence type="ECO:0000256" key="3">
    <source>
        <dbReference type="ARBA" id="ARBA00022679"/>
    </source>
</evidence>
<dbReference type="EMBL" id="CP009238">
    <property type="protein sequence ID" value="AIL32283.1"/>
    <property type="molecule type" value="Genomic_DNA"/>
</dbReference>
<organism evidence="6 7">
    <name type="scientific">Basilea psittacipulmonis DSM 24701</name>
    <dbReference type="NCBI Taxonomy" id="1072685"/>
    <lineage>
        <taxon>Bacteria</taxon>
        <taxon>Pseudomonadati</taxon>
        <taxon>Pseudomonadota</taxon>
        <taxon>Betaproteobacteria</taxon>
        <taxon>Burkholderiales</taxon>
        <taxon>Alcaligenaceae</taxon>
        <taxon>Basilea</taxon>
    </lineage>
</organism>
<dbReference type="eggNOG" id="COG0827">
    <property type="taxonomic scope" value="Bacteria"/>
</dbReference>
<proteinExistence type="predicted"/>
<dbReference type="GO" id="GO:0009007">
    <property type="term" value="F:site-specific DNA-methyltransferase (adenine-specific) activity"/>
    <property type="evidence" value="ECO:0007669"/>
    <property type="project" value="UniProtKB-EC"/>
</dbReference>
<evidence type="ECO:0000256" key="4">
    <source>
        <dbReference type="ARBA" id="ARBA00022691"/>
    </source>
</evidence>